<dbReference type="EMBL" id="ML993856">
    <property type="protein sequence ID" value="KAF2205436.1"/>
    <property type="molecule type" value="Genomic_DNA"/>
</dbReference>
<accession>A0A9P4JW28</accession>
<evidence type="ECO:0000313" key="2">
    <source>
        <dbReference type="EMBL" id="KAF2205436.1"/>
    </source>
</evidence>
<keyword evidence="3" id="KW-1185">Reference proteome</keyword>
<keyword evidence="1" id="KW-0472">Membrane</keyword>
<reference evidence="2" key="1">
    <citation type="journal article" date="2020" name="Stud. Mycol.">
        <title>101 Dothideomycetes genomes: a test case for predicting lifestyles and emergence of pathogens.</title>
        <authorList>
            <person name="Haridas S."/>
            <person name="Albert R."/>
            <person name="Binder M."/>
            <person name="Bloem J."/>
            <person name="Labutti K."/>
            <person name="Salamov A."/>
            <person name="Andreopoulos B."/>
            <person name="Baker S."/>
            <person name="Barry K."/>
            <person name="Bills G."/>
            <person name="Bluhm B."/>
            <person name="Cannon C."/>
            <person name="Castanera R."/>
            <person name="Culley D."/>
            <person name="Daum C."/>
            <person name="Ezra D."/>
            <person name="Gonzalez J."/>
            <person name="Henrissat B."/>
            <person name="Kuo A."/>
            <person name="Liang C."/>
            <person name="Lipzen A."/>
            <person name="Lutzoni F."/>
            <person name="Magnuson J."/>
            <person name="Mondo S."/>
            <person name="Nolan M."/>
            <person name="Ohm R."/>
            <person name="Pangilinan J."/>
            <person name="Park H.-J."/>
            <person name="Ramirez L."/>
            <person name="Alfaro M."/>
            <person name="Sun H."/>
            <person name="Tritt A."/>
            <person name="Yoshinaga Y."/>
            <person name="Zwiers L.-H."/>
            <person name="Turgeon B."/>
            <person name="Goodwin S."/>
            <person name="Spatafora J."/>
            <person name="Crous P."/>
            <person name="Grigoriev I."/>
        </authorList>
    </citation>
    <scope>NUCLEOTIDE SEQUENCE</scope>
    <source>
        <strain evidence="2">ATCC 74209</strain>
    </source>
</reference>
<comment type="caution">
    <text evidence="2">The sequence shown here is derived from an EMBL/GenBank/DDBJ whole genome shotgun (WGS) entry which is preliminary data.</text>
</comment>
<dbReference type="Proteomes" id="UP000799536">
    <property type="component" value="Unassembled WGS sequence"/>
</dbReference>
<sequence>MVGESYQERTIRSGLQRFFLDSLSYYIHCPASYLVAISTPISVLLFSLPPLLLSPLFPKLFILCPLPPLTASKRVAQLLLIAPAPSPPLTVCGVEILQEPSVLKKSLIKLLVFLLRP</sequence>
<keyword evidence="1" id="KW-0812">Transmembrane</keyword>
<evidence type="ECO:0000313" key="3">
    <source>
        <dbReference type="Proteomes" id="UP000799536"/>
    </source>
</evidence>
<proteinExistence type="predicted"/>
<evidence type="ECO:0000256" key="1">
    <source>
        <dbReference type="SAM" id="Phobius"/>
    </source>
</evidence>
<feature type="transmembrane region" description="Helical" evidence="1">
    <location>
        <begin position="31"/>
        <end position="53"/>
    </location>
</feature>
<gene>
    <name evidence="2" type="ORF">GQ43DRAFT_16705</name>
</gene>
<name>A0A9P4JW28_9PLEO</name>
<dbReference type="AlphaFoldDB" id="A0A9P4JW28"/>
<keyword evidence="1" id="KW-1133">Transmembrane helix</keyword>
<organism evidence="2 3">
    <name type="scientific">Delitschia confertaspora ATCC 74209</name>
    <dbReference type="NCBI Taxonomy" id="1513339"/>
    <lineage>
        <taxon>Eukaryota</taxon>
        <taxon>Fungi</taxon>
        <taxon>Dikarya</taxon>
        <taxon>Ascomycota</taxon>
        <taxon>Pezizomycotina</taxon>
        <taxon>Dothideomycetes</taxon>
        <taxon>Pleosporomycetidae</taxon>
        <taxon>Pleosporales</taxon>
        <taxon>Delitschiaceae</taxon>
        <taxon>Delitschia</taxon>
    </lineage>
</organism>
<protein>
    <submittedName>
        <fullName evidence="2">Uncharacterized protein</fullName>
    </submittedName>
</protein>